<dbReference type="Proteomes" id="UP000001551">
    <property type="component" value="Chromosome"/>
</dbReference>
<evidence type="ECO:0000313" key="2">
    <source>
        <dbReference type="EMBL" id="ADU25995.1"/>
    </source>
</evidence>
<keyword evidence="1" id="KW-0472">Membrane</keyword>
<reference evidence="2 3" key="1">
    <citation type="submission" date="2010-12" db="EMBL/GenBank/DDBJ databases">
        <title>Complete sequence of Ethanoligenens harbinense YUAN-3.</title>
        <authorList>
            <person name="Lucas S."/>
            <person name="Copeland A."/>
            <person name="Lapidus A."/>
            <person name="Cheng J.-F."/>
            <person name="Bruce D."/>
            <person name="Goodwin L."/>
            <person name="Pitluck S."/>
            <person name="Chertkov O."/>
            <person name="Misra M."/>
            <person name="Detter J.C."/>
            <person name="Han C."/>
            <person name="Tapia R."/>
            <person name="Land M."/>
            <person name="Hauser L."/>
            <person name="Jeffries C."/>
            <person name="Kyrpides N."/>
            <person name="Ivanova N."/>
            <person name="Mikhailova N."/>
            <person name="Wang A."/>
            <person name="Mouttaki H."/>
            <person name="He Z."/>
            <person name="Zhou J."/>
            <person name="Hemme C.L."/>
            <person name="Woyke T."/>
        </authorList>
    </citation>
    <scope>NUCLEOTIDE SEQUENCE [LARGE SCALE GENOMIC DNA]</scope>
    <source>
        <strain evidence="3">DSM 18485 / JCM 12961 / CGMCC 1.5033 / YUAN-3</strain>
    </source>
</reference>
<dbReference type="KEGG" id="eha:Ethha_0410"/>
<protein>
    <submittedName>
        <fullName evidence="2">Uncharacterized protein</fullName>
    </submittedName>
</protein>
<dbReference type="STRING" id="663278.Ethha_0410"/>
<keyword evidence="3" id="KW-1185">Reference proteome</keyword>
<feature type="transmembrane region" description="Helical" evidence="1">
    <location>
        <begin position="33"/>
        <end position="52"/>
    </location>
</feature>
<dbReference type="PANTHER" id="PTHR34351:SF2">
    <property type="entry name" value="DUF58 DOMAIN-CONTAINING PROTEIN"/>
    <property type="match status" value="1"/>
</dbReference>
<evidence type="ECO:0000256" key="1">
    <source>
        <dbReference type="SAM" id="Phobius"/>
    </source>
</evidence>
<dbReference type="HOGENOM" id="CLU_699694_0_0_9"/>
<dbReference type="eggNOG" id="COG1721">
    <property type="taxonomic scope" value="Bacteria"/>
</dbReference>
<name>E6U8K4_ETHHY</name>
<keyword evidence="1" id="KW-1133">Transmembrane helix</keyword>
<accession>E6U8K4</accession>
<evidence type="ECO:0000313" key="3">
    <source>
        <dbReference type="Proteomes" id="UP000001551"/>
    </source>
</evidence>
<proteinExistence type="predicted"/>
<dbReference type="PANTHER" id="PTHR34351">
    <property type="entry name" value="SLR1927 PROTEIN-RELATED"/>
    <property type="match status" value="1"/>
</dbReference>
<gene>
    <name evidence="2" type="ordered locus">Ethha_0410</name>
</gene>
<keyword evidence="1" id="KW-0812">Transmembrane</keyword>
<sequence>MRLPYKLLLLFVLVAIALLPALVMRPIGGFFPAALLVSLLLCSAVCALAGALRMKCSVCLRGRALVRGAAAEGVFTLKNRSLLPLPCVTVTAEVIQPGCEAQRFTQTLTFAPGQTRQFTLPVACAHVGLCRIRLERFTVRDISGLFNFSMHGHATLETVVAPRLDTAGAPAYHRQEGDSAVSQSGIPSGNYDGVRQYAAGDPLHGIHWKLTAHTGAFMSRMYERSTRRGMVIAADLAPQAGTPAEFDRLAEEPLRAALTALESGLEVTVLYTGSDGPRLCHPAGRQDLEALGRHWAAAADHPSADDLPTALSGTQADGILLCTARLTDALIRKLLAWRQAGAQPALLWVTDTAPFDTDARLTPLVQAGMNCRVLSMDTVQDGAPRAADTKGEPG</sequence>
<dbReference type="RefSeq" id="WP_013484376.1">
    <property type="nucleotide sequence ID" value="NC_014828.1"/>
</dbReference>
<dbReference type="AlphaFoldDB" id="E6U8K4"/>
<organism evidence="2 3">
    <name type="scientific">Ethanoligenens harbinense (strain DSM 18485 / JCM 12961 / CGMCC 1.5033 / YUAN-3)</name>
    <dbReference type="NCBI Taxonomy" id="663278"/>
    <lineage>
        <taxon>Bacteria</taxon>
        <taxon>Bacillati</taxon>
        <taxon>Bacillota</taxon>
        <taxon>Clostridia</taxon>
        <taxon>Eubacteriales</taxon>
        <taxon>Oscillospiraceae</taxon>
        <taxon>Ethanoligenens</taxon>
    </lineage>
</organism>
<dbReference type="EMBL" id="CP002400">
    <property type="protein sequence ID" value="ADU25995.1"/>
    <property type="molecule type" value="Genomic_DNA"/>
</dbReference>